<protein>
    <submittedName>
        <fullName evidence="2">DUF4235 domain-containing protein</fullName>
    </submittedName>
</protein>
<dbReference type="EMBL" id="SWCO01000011">
    <property type="protein sequence ID" value="TKB01170.1"/>
    <property type="molecule type" value="Genomic_DNA"/>
</dbReference>
<keyword evidence="1" id="KW-0472">Membrane</keyword>
<keyword evidence="1" id="KW-0812">Transmembrane</keyword>
<dbReference type="InterPro" id="IPR025329">
    <property type="entry name" value="DUF4235"/>
</dbReference>
<dbReference type="Proteomes" id="UP000305471">
    <property type="component" value="Unassembled WGS sequence"/>
</dbReference>
<organism evidence="2 3">
    <name type="scientific">Alteromonas portus</name>
    <dbReference type="NCBI Taxonomy" id="2565549"/>
    <lineage>
        <taxon>Bacteria</taxon>
        <taxon>Pseudomonadati</taxon>
        <taxon>Pseudomonadota</taxon>
        <taxon>Gammaproteobacteria</taxon>
        <taxon>Alteromonadales</taxon>
        <taxon>Alteromonadaceae</taxon>
        <taxon>Alteromonas/Salinimonas group</taxon>
        <taxon>Alteromonas</taxon>
    </lineage>
</organism>
<dbReference type="RefSeq" id="WP_136783605.1">
    <property type="nucleotide sequence ID" value="NZ_SWCO01000011.1"/>
</dbReference>
<proteinExistence type="predicted"/>
<evidence type="ECO:0000313" key="3">
    <source>
        <dbReference type="Proteomes" id="UP000305471"/>
    </source>
</evidence>
<sequence>MSNKQLITNVGIGLAAASAGILARKTLQKSWEKVAKQPAPKDKKSENTDLKEAVTWAVVSGIGAGVARMAVQYGLDKRNPK</sequence>
<evidence type="ECO:0000313" key="2">
    <source>
        <dbReference type="EMBL" id="TKB01170.1"/>
    </source>
</evidence>
<keyword evidence="1" id="KW-1133">Transmembrane helix</keyword>
<evidence type="ECO:0000256" key="1">
    <source>
        <dbReference type="SAM" id="Phobius"/>
    </source>
</evidence>
<comment type="caution">
    <text evidence="2">The sequence shown here is derived from an EMBL/GenBank/DDBJ whole genome shotgun (WGS) entry which is preliminary data.</text>
</comment>
<dbReference type="Pfam" id="PF14019">
    <property type="entry name" value="DUF4235"/>
    <property type="match status" value="1"/>
</dbReference>
<name>A0A4U0ZE51_9ALTE</name>
<feature type="transmembrane region" description="Helical" evidence="1">
    <location>
        <begin position="6"/>
        <end position="23"/>
    </location>
</feature>
<dbReference type="AlphaFoldDB" id="A0A4U0ZE51"/>
<reference evidence="2 3" key="1">
    <citation type="submission" date="2019-04" db="EMBL/GenBank/DDBJ databases">
        <title>Alteromonas portus sp. nov., an alginate lyase-excreting marine bacterium.</title>
        <authorList>
            <person name="Huang H."/>
            <person name="Mo K."/>
            <person name="Bao S."/>
        </authorList>
    </citation>
    <scope>NUCLEOTIDE SEQUENCE [LARGE SCALE GENOMIC DNA]</scope>
    <source>
        <strain evidence="2 3">HB161718</strain>
    </source>
</reference>
<dbReference type="OrthoDB" id="6293727at2"/>
<keyword evidence="3" id="KW-1185">Reference proteome</keyword>
<accession>A0A4U0ZE51</accession>
<gene>
    <name evidence="2" type="ORF">E5672_18270</name>
</gene>